<keyword evidence="1" id="KW-0805">Transcription regulation</keyword>
<proteinExistence type="predicted"/>
<dbReference type="RefSeq" id="WP_273306880.1">
    <property type="nucleotide sequence ID" value="NZ_CALUJX010000009.1"/>
</dbReference>
<dbReference type="PANTHER" id="PTHR43280:SF32">
    <property type="entry name" value="TRANSCRIPTIONAL REGULATORY PROTEIN"/>
    <property type="match status" value="1"/>
</dbReference>
<comment type="caution">
    <text evidence="5">The sequence shown here is derived from an EMBL/GenBank/DDBJ whole genome shotgun (WGS) entry which is preliminary data.</text>
</comment>
<dbReference type="AlphaFoldDB" id="A0A921MTB8"/>
<dbReference type="EMBL" id="DYUD01000027">
    <property type="protein sequence ID" value="HJG89822.1"/>
    <property type="molecule type" value="Genomic_DNA"/>
</dbReference>
<accession>A0A921MTB8</accession>
<dbReference type="GO" id="GO:0003700">
    <property type="term" value="F:DNA-binding transcription factor activity"/>
    <property type="evidence" value="ECO:0007669"/>
    <property type="project" value="InterPro"/>
</dbReference>
<dbReference type="InterPro" id="IPR009057">
    <property type="entry name" value="Homeodomain-like_sf"/>
</dbReference>
<dbReference type="SUPFAM" id="SSF46689">
    <property type="entry name" value="Homeodomain-like"/>
    <property type="match status" value="1"/>
</dbReference>
<reference evidence="5" key="1">
    <citation type="journal article" date="2021" name="PeerJ">
        <title>Extensive microbial diversity within the chicken gut microbiome revealed by metagenomics and culture.</title>
        <authorList>
            <person name="Gilroy R."/>
            <person name="Ravi A."/>
            <person name="Getino M."/>
            <person name="Pursley I."/>
            <person name="Horton D.L."/>
            <person name="Alikhan N.F."/>
            <person name="Baker D."/>
            <person name="Gharbi K."/>
            <person name="Hall N."/>
            <person name="Watson M."/>
            <person name="Adriaenssens E.M."/>
            <person name="Foster-Nyarko E."/>
            <person name="Jarju S."/>
            <person name="Secka A."/>
            <person name="Antonio M."/>
            <person name="Oren A."/>
            <person name="Chaudhuri R.R."/>
            <person name="La Ragione R."/>
            <person name="Hildebrand F."/>
            <person name="Pallen M.J."/>
        </authorList>
    </citation>
    <scope>NUCLEOTIDE SEQUENCE</scope>
    <source>
        <strain evidence="5">CHK121-7720</strain>
    </source>
</reference>
<dbReference type="GO" id="GO:0043565">
    <property type="term" value="F:sequence-specific DNA binding"/>
    <property type="evidence" value="ECO:0007669"/>
    <property type="project" value="InterPro"/>
</dbReference>
<evidence type="ECO:0000256" key="1">
    <source>
        <dbReference type="ARBA" id="ARBA00023015"/>
    </source>
</evidence>
<evidence type="ECO:0000256" key="3">
    <source>
        <dbReference type="ARBA" id="ARBA00023163"/>
    </source>
</evidence>
<protein>
    <submittedName>
        <fullName evidence="5">AraC family transcriptional regulator</fullName>
    </submittedName>
</protein>
<evidence type="ECO:0000256" key="2">
    <source>
        <dbReference type="ARBA" id="ARBA00023125"/>
    </source>
</evidence>
<gene>
    <name evidence="5" type="ORF">K8U91_10195</name>
</gene>
<dbReference type="InterPro" id="IPR018060">
    <property type="entry name" value="HTH_AraC"/>
</dbReference>
<dbReference type="PANTHER" id="PTHR43280">
    <property type="entry name" value="ARAC-FAMILY TRANSCRIPTIONAL REGULATOR"/>
    <property type="match status" value="1"/>
</dbReference>
<name>A0A921MTB8_9BACT</name>
<evidence type="ECO:0000259" key="4">
    <source>
        <dbReference type="PROSITE" id="PS01124"/>
    </source>
</evidence>
<evidence type="ECO:0000313" key="6">
    <source>
        <dbReference type="Proteomes" id="UP000757103"/>
    </source>
</evidence>
<keyword evidence="2" id="KW-0238">DNA-binding</keyword>
<organism evidence="5 6">
    <name type="scientific">Barnesiella viscericola</name>
    <dbReference type="NCBI Taxonomy" id="397865"/>
    <lineage>
        <taxon>Bacteria</taxon>
        <taxon>Pseudomonadati</taxon>
        <taxon>Bacteroidota</taxon>
        <taxon>Bacteroidia</taxon>
        <taxon>Bacteroidales</taxon>
        <taxon>Barnesiellaceae</taxon>
        <taxon>Barnesiella</taxon>
    </lineage>
</organism>
<feature type="domain" description="HTH araC/xylS-type" evidence="4">
    <location>
        <begin position="195"/>
        <end position="297"/>
    </location>
</feature>
<sequence>MSEILQIDTVDKYNRLFGIPTLHPLVSVVDLSRPEQLMPYKMNFGFYALFLKREMCGELTYGRGRYDYADGTLVAIAPGQIVGTNYPEGTKPPSARGVLFHPDLIRGTVLGQEMKNYTFFSYEENEALHLSEAERGIIEGCMDHIERELQHRPDGLSRRLIIDQIDVLLGYCLRFYDRQFTTRSEQNQDTIVRFERLLDDYFDGVTPQENGLPTVKYFADRVFLSPNYFSDMIRKQTGKAPSEYIQAKLVELAKEQLVSSRKTSTQIAYELGFQYPQHLSRMFKRVAGCTPNEFRARAGRG</sequence>
<dbReference type="Gene3D" id="1.10.10.60">
    <property type="entry name" value="Homeodomain-like"/>
    <property type="match status" value="2"/>
</dbReference>
<dbReference type="PROSITE" id="PS01124">
    <property type="entry name" value="HTH_ARAC_FAMILY_2"/>
    <property type="match status" value="1"/>
</dbReference>
<dbReference type="SMART" id="SM00342">
    <property type="entry name" value="HTH_ARAC"/>
    <property type="match status" value="1"/>
</dbReference>
<reference evidence="5" key="2">
    <citation type="submission" date="2021-09" db="EMBL/GenBank/DDBJ databases">
        <authorList>
            <person name="Gilroy R."/>
        </authorList>
    </citation>
    <scope>NUCLEOTIDE SEQUENCE</scope>
    <source>
        <strain evidence="5">CHK121-7720</strain>
    </source>
</reference>
<dbReference type="Proteomes" id="UP000757103">
    <property type="component" value="Unassembled WGS sequence"/>
</dbReference>
<keyword evidence="3" id="KW-0804">Transcription</keyword>
<dbReference type="Pfam" id="PF12833">
    <property type="entry name" value="HTH_18"/>
    <property type="match status" value="1"/>
</dbReference>
<evidence type="ECO:0000313" key="5">
    <source>
        <dbReference type="EMBL" id="HJG89822.1"/>
    </source>
</evidence>